<comment type="caution">
    <text evidence="1">The sequence shown here is derived from an EMBL/GenBank/DDBJ whole genome shotgun (WGS) entry which is preliminary data.</text>
</comment>
<dbReference type="EMBL" id="CAJVQA010090151">
    <property type="protein sequence ID" value="CAG8840438.1"/>
    <property type="molecule type" value="Genomic_DNA"/>
</dbReference>
<organism evidence="1 2">
    <name type="scientific">Cetraspora pellucida</name>
    <dbReference type="NCBI Taxonomy" id="1433469"/>
    <lineage>
        <taxon>Eukaryota</taxon>
        <taxon>Fungi</taxon>
        <taxon>Fungi incertae sedis</taxon>
        <taxon>Mucoromycota</taxon>
        <taxon>Glomeromycotina</taxon>
        <taxon>Glomeromycetes</taxon>
        <taxon>Diversisporales</taxon>
        <taxon>Gigasporaceae</taxon>
        <taxon>Cetraspora</taxon>
    </lineage>
</organism>
<gene>
    <name evidence="1" type="ORF">CPELLU_LOCUS22014</name>
</gene>
<keyword evidence="2" id="KW-1185">Reference proteome</keyword>
<evidence type="ECO:0000313" key="1">
    <source>
        <dbReference type="EMBL" id="CAG8840438.1"/>
    </source>
</evidence>
<protein>
    <submittedName>
        <fullName evidence="1">21211_t:CDS:1</fullName>
    </submittedName>
</protein>
<dbReference type="AlphaFoldDB" id="A0A9N9KKK4"/>
<proteinExistence type="predicted"/>
<dbReference type="Proteomes" id="UP000789759">
    <property type="component" value="Unassembled WGS sequence"/>
</dbReference>
<reference evidence="1" key="1">
    <citation type="submission" date="2021-06" db="EMBL/GenBank/DDBJ databases">
        <authorList>
            <person name="Kallberg Y."/>
            <person name="Tangrot J."/>
            <person name="Rosling A."/>
        </authorList>
    </citation>
    <scope>NUCLEOTIDE SEQUENCE</scope>
    <source>
        <strain evidence="1">FL966</strain>
    </source>
</reference>
<feature type="non-terminal residue" evidence="1">
    <location>
        <position position="1"/>
    </location>
</feature>
<name>A0A9N9KKK4_9GLOM</name>
<sequence>IYQQNLIEIETDSNNLLGQPVDTKDQEEDNDDKYEKLDEANIEFQNLGYEFLIKIYRI</sequence>
<evidence type="ECO:0000313" key="2">
    <source>
        <dbReference type="Proteomes" id="UP000789759"/>
    </source>
</evidence>
<accession>A0A9N9KKK4</accession>